<evidence type="ECO:0000256" key="1">
    <source>
        <dbReference type="ARBA" id="ARBA00004571"/>
    </source>
</evidence>
<dbReference type="InterPro" id="IPR036942">
    <property type="entry name" value="Beta-barrel_TonB_sf"/>
</dbReference>
<evidence type="ECO:0000256" key="5">
    <source>
        <dbReference type="ARBA" id="ARBA00022692"/>
    </source>
</evidence>
<dbReference type="GO" id="GO:0015344">
    <property type="term" value="F:siderophore uptake transmembrane transporter activity"/>
    <property type="evidence" value="ECO:0007669"/>
    <property type="project" value="TreeGrafter"/>
</dbReference>
<evidence type="ECO:0000256" key="6">
    <source>
        <dbReference type="ARBA" id="ARBA00022729"/>
    </source>
</evidence>
<feature type="domain" description="TonB-dependent receptor-like beta-barrel" evidence="15">
    <location>
        <begin position="305"/>
        <end position="786"/>
    </location>
</feature>
<evidence type="ECO:0000313" key="18">
    <source>
        <dbReference type="Proteomes" id="UP000295645"/>
    </source>
</evidence>
<gene>
    <name evidence="17" type="ORF">EC912_107123</name>
</gene>
<dbReference type="InterPro" id="IPR000531">
    <property type="entry name" value="Beta-barrel_TonB"/>
</dbReference>
<feature type="chain" id="PRO_5020461935" evidence="14">
    <location>
        <begin position="29"/>
        <end position="830"/>
    </location>
</feature>
<dbReference type="Proteomes" id="UP000295645">
    <property type="component" value="Unassembled WGS sequence"/>
</dbReference>
<evidence type="ECO:0000256" key="12">
    <source>
        <dbReference type="PROSITE-ProRule" id="PRU01360"/>
    </source>
</evidence>
<dbReference type="EMBL" id="SMCS01000007">
    <property type="protein sequence ID" value="TCV92415.1"/>
    <property type="molecule type" value="Genomic_DNA"/>
</dbReference>
<keyword evidence="7" id="KW-0408">Iron</keyword>
<evidence type="ECO:0000256" key="10">
    <source>
        <dbReference type="ARBA" id="ARBA00023136"/>
    </source>
</evidence>
<sequence>MHTILLRRAVRMALVSPFAFALAFPAFAQDSAPEKKTTDMDNVVVTARSGTETRTKAETSYSVTTIDEDRLRMQAPTSVTEAMKSVPGFWVESSGGEASGNIRARGIPVDGYGSVNLLEDGIPVQHDPALGYLNADQAFRLDETIERIEVVRGGPSSVFYSNAPAGAINFIPRQVGDTPDGLIKYTVGNYSLNRLDFWYGTPVGGGWKLGVGGFWRQDNGVRSPGFDANKGGQLRANLSRDLDGGHVSFDVKHMDDKVALYLGIPMRTNASGDIRPVPGFNGNYGTLAGPDTQHVMMKEGDGSLYNFDNSEGTHVKRTQLTFKFDHDLGGDWKLAESMRYSTTDTQRNGVFPNTLQSATSFLAAQNKYLSGYPGATGYQLRYVDNPSQIYNNANQNGNGLVVVGGLRGVTMPVDEFINDTRVLRKFDIGGQSHDVTFGYYYARFNQDFDRYSSSVLMDAKDNAQLLDLVAVDANGRPVGTLTDHGVYRYGYEWEHASGTSTTNAFYLSDEWQVTDKLRIDGGARWEKVNVAGNTELKQTVNQGTFATSTILTGNGQFVHYDQSFDKLGWTLGANYQFDGHQGIFARYTPTFRLPSLSSYITSPTATPIIQTMKLAEAGWKYSDRFADLYATAFYTKYNNVSFSNYVFNLNGSASTAQTGYADTKTYGLELEGTLYPSSLFDVQFNATLQQPEYKGLRYTEVVAGNPVLRDYQDNQLIRVPKVSYRIVPGVNLMDGKLRLQVSFEHEGKRYVDTANSVVLPAYNVIGASARYDATQQLSLFLYADNITNSLGLTEGNPRAGELASSDAGANTFIARPLLGRSFRLAAMYRF</sequence>
<keyword evidence="17" id="KW-0675">Receptor</keyword>
<comment type="caution">
    <text evidence="17">The sequence shown here is derived from an EMBL/GenBank/DDBJ whole genome shotgun (WGS) entry which is preliminary data.</text>
</comment>
<keyword evidence="18" id="KW-1185">Reference proteome</keyword>
<dbReference type="AlphaFoldDB" id="A0A4R3YID1"/>
<dbReference type="InterPro" id="IPR039426">
    <property type="entry name" value="TonB-dep_rcpt-like"/>
</dbReference>
<dbReference type="Pfam" id="PF07715">
    <property type="entry name" value="Plug"/>
    <property type="match status" value="1"/>
</dbReference>
<dbReference type="GO" id="GO:0009279">
    <property type="term" value="C:cell outer membrane"/>
    <property type="evidence" value="ECO:0007669"/>
    <property type="project" value="UniProtKB-SubCell"/>
</dbReference>
<proteinExistence type="inferred from homology"/>
<keyword evidence="11 12" id="KW-0998">Cell outer membrane</keyword>
<dbReference type="PANTHER" id="PTHR32552:SF89">
    <property type="entry name" value="CATECHOLATE SIDEROPHORE RECEPTOR FIU"/>
    <property type="match status" value="1"/>
</dbReference>
<comment type="subcellular location">
    <subcellularLocation>
        <location evidence="1 12">Cell outer membrane</location>
        <topology evidence="1 12">Multi-pass membrane protein</topology>
    </subcellularLocation>
</comment>
<accession>A0A4R3YID1</accession>
<evidence type="ECO:0000256" key="3">
    <source>
        <dbReference type="ARBA" id="ARBA00022452"/>
    </source>
</evidence>
<evidence type="ECO:0000256" key="11">
    <source>
        <dbReference type="ARBA" id="ARBA00023237"/>
    </source>
</evidence>
<dbReference type="SUPFAM" id="SSF56935">
    <property type="entry name" value="Porins"/>
    <property type="match status" value="1"/>
</dbReference>
<protein>
    <submittedName>
        <fullName evidence="17">Outer membrane receptor protein involved in Fe transport</fullName>
    </submittedName>
</protein>
<keyword evidence="6 14" id="KW-0732">Signal</keyword>
<comment type="similarity">
    <text evidence="12 13">Belongs to the TonB-dependent receptor family.</text>
</comment>
<dbReference type="InterPro" id="IPR037066">
    <property type="entry name" value="Plug_dom_sf"/>
</dbReference>
<evidence type="ECO:0000256" key="9">
    <source>
        <dbReference type="ARBA" id="ARBA00023077"/>
    </source>
</evidence>
<dbReference type="PANTHER" id="PTHR32552">
    <property type="entry name" value="FERRICHROME IRON RECEPTOR-RELATED"/>
    <property type="match status" value="1"/>
</dbReference>
<evidence type="ECO:0000259" key="15">
    <source>
        <dbReference type="Pfam" id="PF00593"/>
    </source>
</evidence>
<evidence type="ECO:0000256" key="14">
    <source>
        <dbReference type="SAM" id="SignalP"/>
    </source>
</evidence>
<evidence type="ECO:0000313" key="17">
    <source>
        <dbReference type="EMBL" id="TCV92415.1"/>
    </source>
</evidence>
<keyword evidence="10 12" id="KW-0472">Membrane</keyword>
<evidence type="ECO:0000256" key="8">
    <source>
        <dbReference type="ARBA" id="ARBA00023065"/>
    </source>
</evidence>
<evidence type="ECO:0000256" key="13">
    <source>
        <dbReference type="RuleBase" id="RU003357"/>
    </source>
</evidence>
<dbReference type="InterPro" id="IPR012910">
    <property type="entry name" value="Plug_dom"/>
</dbReference>
<keyword evidence="9 13" id="KW-0798">TonB box</keyword>
<keyword evidence="2 12" id="KW-0813">Transport</keyword>
<feature type="domain" description="TonB-dependent receptor plug" evidence="16">
    <location>
        <begin position="56"/>
        <end position="167"/>
    </location>
</feature>
<evidence type="ECO:0000259" key="16">
    <source>
        <dbReference type="Pfam" id="PF07715"/>
    </source>
</evidence>
<dbReference type="PROSITE" id="PS52016">
    <property type="entry name" value="TONB_DEPENDENT_REC_3"/>
    <property type="match status" value="1"/>
</dbReference>
<organism evidence="17 18">
    <name type="scientific">Luteibacter rhizovicinus</name>
    <dbReference type="NCBI Taxonomy" id="242606"/>
    <lineage>
        <taxon>Bacteria</taxon>
        <taxon>Pseudomonadati</taxon>
        <taxon>Pseudomonadota</taxon>
        <taxon>Gammaproteobacteria</taxon>
        <taxon>Lysobacterales</taxon>
        <taxon>Rhodanobacteraceae</taxon>
        <taxon>Luteibacter</taxon>
    </lineage>
</organism>
<evidence type="ECO:0000256" key="4">
    <source>
        <dbReference type="ARBA" id="ARBA00022496"/>
    </source>
</evidence>
<keyword evidence="8" id="KW-0406">Ion transport</keyword>
<name>A0A4R3YID1_9GAMM</name>
<dbReference type="Gene3D" id="2.170.130.10">
    <property type="entry name" value="TonB-dependent receptor, plug domain"/>
    <property type="match status" value="1"/>
</dbReference>
<keyword evidence="5 12" id="KW-0812">Transmembrane</keyword>
<dbReference type="Gene3D" id="2.40.170.20">
    <property type="entry name" value="TonB-dependent receptor, beta-barrel domain"/>
    <property type="match status" value="1"/>
</dbReference>
<dbReference type="RefSeq" id="WP_243649324.1">
    <property type="nucleotide sequence ID" value="NZ_SMCS01000007.1"/>
</dbReference>
<dbReference type="Pfam" id="PF00593">
    <property type="entry name" value="TonB_dep_Rec_b-barrel"/>
    <property type="match status" value="1"/>
</dbReference>
<evidence type="ECO:0000256" key="7">
    <source>
        <dbReference type="ARBA" id="ARBA00023004"/>
    </source>
</evidence>
<reference evidence="17 18" key="1">
    <citation type="submission" date="2019-03" db="EMBL/GenBank/DDBJ databases">
        <title>Above-ground endophytic microbial communities from plants in different locations in the United States.</title>
        <authorList>
            <person name="Frank C."/>
        </authorList>
    </citation>
    <scope>NUCLEOTIDE SEQUENCE [LARGE SCALE GENOMIC DNA]</scope>
    <source>
        <strain evidence="17 18">LP_13_YM</strain>
    </source>
</reference>
<evidence type="ECO:0000256" key="2">
    <source>
        <dbReference type="ARBA" id="ARBA00022448"/>
    </source>
</evidence>
<keyword evidence="3 12" id="KW-1134">Transmembrane beta strand</keyword>
<feature type="signal peptide" evidence="14">
    <location>
        <begin position="1"/>
        <end position="28"/>
    </location>
</feature>
<keyword evidence="4" id="KW-0410">Iron transport</keyword>